<dbReference type="HOGENOM" id="CLU_853255_0_0_1"/>
<reference evidence="3" key="1">
    <citation type="submission" date="2007-03" db="EMBL/GenBank/DDBJ databases">
        <title>Annotation of Culex pipiens quinquefasciatus.</title>
        <authorList>
            <consortium name="The Broad Institute Genome Sequencing Platform"/>
            <person name="Atkinson P.W."/>
            <person name="Hemingway J."/>
            <person name="Christensen B.M."/>
            <person name="Higgs S."/>
            <person name="Kodira C."/>
            <person name="Hannick L."/>
            <person name="Megy K."/>
            <person name="O'Leary S."/>
            <person name="Pearson M."/>
            <person name="Haas B.J."/>
            <person name="Mauceli E."/>
            <person name="Wortman J.R."/>
            <person name="Lee N.H."/>
            <person name="Guigo R."/>
            <person name="Stanke M."/>
            <person name="Alvarado L."/>
            <person name="Amedeo P."/>
            <person name="Antoine C.H."/>
            <person name="Arensburger P."/>
            <person name="Bidwell S.L."/>
            <person name="Crawford M."/>
            <person name="Camaro F."/>
            <person name="Devon K."/>
            <person name="Engels R."/>
            <person name="Hammond M."/>
            <person name="Howarth C."/>
            <person name="Koehrsen M."/>
            <person name="Lawson D."/>
            <person name="Montgomery P."/>
            <person name="Nene V."/>
            <person name="Nusbaum C."/>
            <person name="Puiu D."/>
            <person name="Romero-Severson J."/>
            <person name="Severson D.W."/>
            <person name="Shumway M."/>
            <person name="Sisk P."/>
            <person name="Stolte C."/>
            <person name="Zeng Q."/>
            <person name="Eisenstadt E."/>
            <person name="Fraser-Liggett C."/>
            <person name="Strausberg R."/>
            <person name="Galagan J."/>
            <person name="Birren B."/>
            <person name="Collins F.H."/>
        </authorList>
    </citation>
    <scope>NUCLEOTIDE SEQUENCE [LARGE SCALE GENOMIC DNA]</scope>
    <source>
        <strain evidence="3">JHB</strain>
    </source>
</reference>
<sequence length="326" mass="36782">MAARPSTNRSCNANRWNRKHNSWSGGNSRSRTGSTPNTPGQPPQRPIDQSRNGVRNRTHHRRNASQQPPKNIALRCLPLATPGGHRQLLPIANFLAKSPRIWKPDEDDHWSGGLNYTIAAVVGKIVGGVKLSLGIHVAVTSVRYAVQGAVFVVEVPVWADVVAEGLPNSYYYGYEVGPDGHFHHERRGQDGVTYGCYGHVDPNGKLHVTHYVADSRGYRVVEPNKQVLIYLEDEPDWDDYGSGQRETYYRETGFEYDEKNYHGDEQTTLDNKTFKLDTAYGESHHFYELSSDHNGTTCVDFYNPEDYNDVQNKQYNNATTRNNDTS</sequence>
<keyword evidence="5" id="KW-1185">Reference proteome</keyword>
<dbReference type="InParanoid" id="B0WYG6"/>
<dbReference type="eggNOG" id="KOG3544">
    <property type="taxonomic scope" value="Eukaryota"/>
</dbReference>
<dbReference type="AlphaFoldDB" id="B0WYG6"/>
<reference evidence="4" key="2">
    <citation type="submission" date="2021-02" db="UniProtKB">
        <authorList>
            <consortium name="EnsemblMetazoa"/>
        </authorList>
    </citation>
    <scope>IDENTIFICATION</scope>
    <source>
        <strain evidence="4">JHB</strain>
    </source>
</reference>
<evidence type="ECO:0000313" key="3">
    <source>
        <dbReference type="EMBL" id="EDS37043.1"/>
    </source>
</evidence>
<dbReference type="KEGG" id="cqu:CpipJ_CPIJ012059"/>
<feature type="compositionally biased region" description="Basic residues" evidence="2">
    <location>
        <begin position="54"/>
        <end position="63"/>
    </location>
</feature>
<dbReference type="VEuPathDB" id="VectorBase:CQUJHB003666"/>
<proteinExistence type="predicted"/>
<dbReference type="EMBL" id="DS232189">
    <property type="protein sequence ID" value="EDS37043.1"/>
    <property type="molecule type" value="Genomic_DNA"/>
</dbReference>
<dbReference type="GO" id="GO:0042302">
    <property type="term" value="F:structural constituent of cuticle"/>
    <property type="evidence" value="ECO:0007669"/>
    <property type="project" value="UniProtKB-UniRule"/>
</dbReference>
<dbReference type="VEuPathDB" id="VectorBase:CPIJ012059"/>
<name>B0WYG6_CULQU</name>
<dbReference type="PROSITE" id="PS51155">
    <property type="entry name" value="CHIT_BIND_RR_2"/>
    <property type="match status" value="1"/>
</dbReference>
<dbReference type="STRING" id="7176.B0WYG6"/>
<organism>
    <name type="scientific">Culex quinquefasciatus</name>
    <name type="common">Southern house mosquito</name>
    <name type="synonym">Culex pungens</name>
    <dbReference type="NCBI Taxonomy" id="7176"/>
    <lineage>
        <taxon>Eukaryota</taxon>
        <taxon>Metazoa</taxon>
        <taxon>Ecdysozoa</taxon>
        <taxon>Arthropoda</taxon>
        <taxon>Hexapoda</taxon>
        <taxon>Insecta</taxon>
        <taxon>Pterygota</taxon>
        <taxon>Neoptera</taxon>
        <taxon>Endopterygota</taxon>
        <taxon>Diptera</taxon>
        <taxon>Nematocera</taxon>
        <taxon>Culicoidea</taxon>
        <taxon>Culicidae</taxon>
        <taxon>Culicinae</taxon>
        <taxon>Culicini</taxon>
        <taxon>Culex</taxon>
        <taxon>Culex</taxon>
    </lineage>
</organism>
<evidence type="ECO:0000313" key="4">
    <source>
        <dbReference type="EnsemblMetazoa" id="CPIJ012059-PA"/>
    </source>
</evidence>
<evidence type="ECO:0000256" key="1">
    <source>
        <dbReference type="PROSITE-ProRule" id="PRU00497"/>
    </source>
</evidence>
<protein>
    <recommendedName>
        <fullName evidence="6">Cuticle protein</fullName>
    </recommendedName>
</protein>
<feature type="region of interest" description="Disordered" evidence="2">
    <location>
        <begin position="1"/>
        <end position="71"/>
    </location>
</feature>
<dbReference type="Proteomes" id="UP000002320">
    <property type="component" value="Unassembled WGS sequence"/>
</dbReference>
<feature type="compositionally biased region" description="Polar residues" evidence="2">
    <location>
        <begin position="1"/>
        <end position="15"/>
    </location>
</feature>
<evidence type="ECO:0000313" key="5">
    <source>
        <dbReference type="Proteomes" id="UP000002320"/>
    </source>
</evidence>
<evidence type="ECO:0000256" key="2">
    <source>
        <dbReference type="SAM" id="MobiDB-lite"/>
    </source>
</evidence>
<gene>
    <name evidence="4" type="primary">6045019</name>
    <name evidence="3" type="ORF">CpipJ_CPIJ012059</name>
</gene>
<keyword evidence="1" id="KW-0193">Cuticle</keyword>
<dbReference type="Pfam" id="PF00379">
    <property type="entry name" value="Chitin_bind_4"/>
    <property type="match status" value="1"/>
</dbReference>
<accession>B0WYG6</accession>
<dbReference type="EnsemblMetazoa" id="CPIJ012059-RA">
    <property type="protein sequence ID" value="CPIJ012059-PA"/>
    <property type="gene ID" value="CPIJ012059"/>
</dbReference>
<feature type="compositionally biased region" description="Low complexity" evidence="2">
    <location>
        <begin position="22"/>
        <end position="35"/>
    </location>
</feature>
<evidence type="ECO:0008006" key="6">
    <source>
        <dbReference type="Google" id="ProtNLM"/>
    </source>
</evidence>
<dbReference type="InterPro" id="IPR000618">
    <property type="entry name" value="Insect_cuticle"/>
</dbReference>
<dbReference type="OrthoDB" id="8191482at2759"/>